<evidence type="ECO:0000313" key="4">
    <source>
        <dbReference type="Proteomes" id="UP000449547"/>
    </source>
</evidence>
<dbReference type="SUPFAM" id="SSF50985">
    <property type="entry name" value="RCC1/BLIP-II"/>
    <property type="match status" value="1"/>
</dbReference>
<evidence type="ECO:0000256" key="2">
    <source>
        <dbReference type="SAM" id="Phobius"/>
    </source>
</evidence>
<dbReference type="GO" id="GO:0034551">
    <property type="term" value="P:mitochondrial respiratory chain complex III assembly"/>
    <property type="evidence" value="ECO:0007669"/>
    <property type="project" value="TreeGrafter"/>
</dbReference>
<dbReference type="InterPro" id="IPR053245">
    <property type="entry name" value="MitoProcess-Associated"/>
</dbReference>
<evidence type="ECO:0000313" key="3">
    <source>
        <dbReference type="EMBL" id="KAA8897272.1"/>
    </source>
</evidence>
<dbReference type="Proteomes" id="UP000449547">
    <property type="component" value="Unassembled WGS sequence"/>
</dbReference>
<dbReference type="GeneID" id="54783900"/>
<organism evidence="3 4">
    <name type="scientific">Diutina rugosa</name>
    <name type="common">Yeast</name>
    <name type="synonym">Candida rugosa</name>
    <dbReference type="NCBI Taxonomy" id="5481"/>
    <lineage>
        <taxon>Eukaryota</taxon>
        <taxon>Fungi</taxon>
        <taxon>Dikarya</taxon>
        <taxon>Ascomycota</taxon>
        <taxon>Saccharomycotina</taxon>
        <taxon>Pichiomycetes</taxon>
        <taxon>Debaryomycetaceae</taxon>
        <taxon>Diutina</taxon>
    </lineage>
</organism>
<proteinExistence type="predicted"/>
<dbReference type="VEuPathDB" id="FungiDB:DIURU_005249"/>
<accession>A0A642UDS0</accession>
<reference evidence="3 4" key="1">
    <citation type="submission" date="2019-07" db="EMBL/GenBank/DDBJ databases">
        <title>Genome assembly of two rare yeast pathogens: Diutina rugosa and Trichomonascus ciferrii.</title>
        <authorList>
            <person name="Mixao V."/>
            <person name="Saus E."/>
            <person name="Hansen A."/>
            <person name="Lass-Flor C."/>
            <person name="Gabaldon T."/>
        </authorList>
    </citation>
    <scope>NUCLEOTIDE SEQUENCE [LARGE SCALE GENOMIC DNA]</scope>
    <source>
        <strain evidence="3 4">CBS 613</strain>
    </source>
</reference>
<dbReference type="Pfam" id="PF13540">
    <property type="entry name" value="RCC1_2"/>
    <property type="match status" value="1"/>
</dbReference>
<dbReference type="EMBL" id="SWFT01000158">
    <property type="protein sequence ID" value="KAA8897272.1"/>
    <property type="molecule type" value="Genomic_DNA"/>
</dbReference>
<evidence type="ECO:0000256" key="1">
    <source>
        <dbReference type="SAM" id="MobiDB-lite"/>
    </source>
</evidence>
<protein>
    <submittedName>
        <fullName evidence="3">Uncharacterized protein</fullName>
    </submittedName>
</protein>
<feature type="transmembrane region" description="Helical" evidence="2">
    <location>
        <begin position="142"/>
        <end position="162"/>
    </location>
</feature>
<keyword evidence="2" id="KW-1133">Transmembrane helix</keyword>
<keyword evidence="4" id="KW-1185">Reference proteome</keyword>
<dbReference type="GO" id="GO:0005743">
    <property type="term" value="C:mitochondrial inner membrane"/>
    <property type="evidence" value="ECO:0007669"/>
    <property type="project" value="TreeGrafter"/>
</dbReference>
<sequence length="643" mass="71665">MLTRSLRGVLRYQPHSVLACRHRLYSTKDNDLNKSPAEKANLNESSDSSKVKYNLPPNLPKIEELSDSLNYKEEQSKIFERIERQFVDDTKLNVSDRIAMDPRLKQFKPNSPEYKDMMNTIHNEIVSGAHENRKWWAFYERLKGVLAGVLALVAIVCGHQLWIRYHELKSKYYTNRLYKVDDNNIPNLNDDERNKKSTKNVVAQLESQLPAIEATVQSSSVPGLYVCGEIAGRLPARVPFFEGKKIRDVGANGQYLVVVDAKGKVYQRPNKTAEFTEVNVPKLSSVAVTEAFVVGLTTKGQVVYYPRSDVAANFKGDSHRSWTWAASTKDYATLPTSQSIVQLGVGAEHLLMLGKDRQVYVTSLDNTTNLGQYGTPQAPELGVETDVTLLNKELVISNTGDRSVVPRHFRQISAGAYHNLALDTNDNVWAWGDNQCGQCAIDVSFTTNKQPAPRKILNRDDLKRLCRNFVDKASRSEEFNVRQVVAAGNSSYVEVDYRNQTLVLAFGNGVQGQLGTRYMHVCSLPLVIKSLTGFSEYDEKVNRVVPIGVDSFSGGGDHCIVTMGNTGPRDVLVFGDNEFGQLANGRSAKTTKPSAIPSLIEPNEVSDSHKLAERLADVNNSKLRMEPGQRIKALPGSTAIFYQ</sequence>
<dbReference type="AlphaFoldDB" id="A0A642UDS0"/>
<keyword evidence="2" id="KW-0812">Transmembrane</keyword>
<gene>
    <name evidence="3" type="ORF">DIURU_005249</name>
</gene>
<dbReference type="OrthoDB" id="10256179at2759"/>
<dbReference type="PANTHER" id="PTHR47563:SF1">
    <property type="entry name" value="PROTEIN FMP25, MITOCHONDRIAL"/>
    <property type="match status" value="1"/>
</dbReference>
<dbReference type="PANTHER" id="PTHR47563">
    <property type="entry name" value="PROTEIN FMP25, MITOCHONDRIAL"/>
    <property type="match status" value="1"/>
</dbReference>
<name>A0A642UDS0_DIURU</name>
<feature type="region of interest" description="Disordered" evidence="1">
    <location>
        <begin position="30"/>
        <end position="50"/>
    </location>
</feature>
<comment type="caution">
    <text evidence="3">The sequence shown here is derived from an EMBL/GenBank/DDBJ whole genome shotgun (WGS) entry which is preliminary data.</text>
</comment>
<keyword evidence="2" id="KW-0472">Membrane</keyword>
<dbReference type="InterPro" id="IPR009091">
    <property type="entry name" value="RCC1/BLIP-II"/>
</dbReference>
<dbReference type="Gene3D" id="2.130.10.30">
    <property type="entry name" value="Regulator of chromosome condensation 1/beta-lactamase-inhibitor protein II"/>
    <property type="match status" value="1"/>
</dbReference>
<dbReference type="RefSeq" id="XP_034009873.1">
    <property type="nucleotide sequence ID" value="XM_034158210.1"/>
</dbReference>
<dbReference type="OMA" id="YDQPHEI"/>